<accession>A0A640TZV1</accession>
<proteinExistence type="predicted"/>
<organism evidence="1 2">
    <name type="scientific">Streptomyces nigrescens</name>
    <dbReference type="NCBI Taxonomy" id="1920"/>
    <lineage>
        <taxon>Bacteria</taxon>
        <taxon>Bacillati</taxon>
        <taxon>Actinomycetota</taxon>
        <taxon>Actinomycetes</taxon>
        <taxon>Kitasatosporales</taxon>
        <taxon>Streptomycetaceae</taxon>
        <taxon>Streptomyces</taxon>
    </lineage>
</organism>
<gene>
    <name evidence="1" type="ORF">Sliba_79090</name>
</gene>
<evidence type="ECO:0000313" key="2">
    <source>
        <dbReference type="Proteomes" id="UP000429552"/>
    </source>
</evidence>
<evidence type="ECO:0000313" key="1">
    <source>
        <dbReference type="EMBL" id="GFE27456.1"/>
    </source>
</evidence>
<dbReference type="EMBL" id="BLIP01000003">
    <property type="protein sequence ID" value="GFE27456.1"/>
    <property type="molecule type" value="Genomic_DNA"/>
</dbReference>
<protein>
    <submittedName>
        <fullName evidence="1">Uncharacterized protein</fullName>
    </submittedName>
</protein>
<name>A0A640TZV1_STRNI</name>
<sequence length="95" mass="9698">MTGTTTAGVATVVDVDAAMDVDAVEAVDAALVEDAVSAVEAVSSAPTGQLRGRPSLMRTGLEGGAKPGLPIAPMPIRTIRKRGVICWSLLARSPR</sequence>
<dbReference type="Proteomes" id="UP000429552">
    <property type="component" value="Unassembled WGS sequence"/>
</dbReference>
<reference evidence="1 2" key="1">
    <citation type="submission" date="2019-12" db="EMBL/GenBank/DDBJ databases">
        <title>Whole genome shotgun sequence of Streptomyces libani subsp. libani NBRC 13452.</title>
        <authorList>
            <person name="Ichikawa N."/>
            <person name="Kimura A."/>
            <person name="Kitahashi Y."/>
            <person name="Komaki H."/>
            <person name="Tamura T."/>
        </authorList>
    </citation>
    <scope>NUCLEOTIDE SEQUENCE [LARGE SCALE GENOMIC DNA]</scope>
    <source>
        <strain evidence="1 2">NBRC 13452</strain>
    </source>
</reference>
<comment type="caution">
    <text evidence="1">The sequence shown here is derived from an EMBL/GenBank/DDBJ whole genome shotgun (WGS) entry which is preliminary data.</text>
</comment>
<dbReference type="AlphaFoldDB" id="A0A640TZV1"/>